<gene>
    <name evidence="3" type="ORF">AA0228_1540</name>
</gene>
<organism evidence="3 4">
    <name type="scientific">Gluconobacter frateurii NRIC 0228</name>
    <dbReference type="NCBI Taxonomy" id="1307946"/>
    <lineage>
        <taxon>Bacteria</taxon>
        <taxon>Pseudomonadati</taxon>
        <taxon>Pseudomonadota</taxon>
        <taxon>Alphaproteobacteria</taxon>
        <taxon>Acetobacterales</taxon>
        <taxon>Acetobacteraceae</taxon>
        <taxon>Gluconobacter</taxon>
    </lineage>
</organism>
<dbReference type="Gene3D" id="3.30.450.40">
    <property type="match status" value="1"/>
</dbReference>
<evidence type="ECO:0000313" key="3">
    <source>
        <dbReference type="EMBL" id="GBR11923.1"/>
    </source>
</evidence>
<dbReference type="InterPro" id="IPR051330">
    <property type="entry name" value="Phosphatase_reg/MetRdx"/>
</dbReference>
<dbReference type="PROSITE" id="PS01320">
    <property type="entry name" value="UPF0067"/>
    <property type="match status" value="1"/>
</dbReference>
<dbReference type="Pfam" id="PF01590">
    <property type="entry name" value="GAF"/>
    <property type="match status" value="1"/>
</dbReference>
<feature type="domain" description="GAF" evidence="2">
    <location>
        <begin position="26"/>
        <end position="155"/>
    </location>
</feature>
<dbReference type="RefSeq" id="WP_099181854.1">
    <property type="nucleotide sequence ID" value="NZ_BAQW01000006.1"/>
</dbReference>
<dbReference type="EMBL" id="BAQW01000006">
    <property type="protein sequence ID" value="GBR11923.1"/>
    <property type="molecule type" value="Genomic_DNA"/>
</dbReference>
<dbReference type="InterPro" id="IPR000614">
    <property type="entry name" value="FRMsr_CS"/>
</dbReference>
<dbReference type="SMART" id="SM00065">
    <property type="entry name" value="GAF"/>
    <property type="match status" value="1"/>
</dbReference>
<proteinExistence type="inferred from homology"/>
<sequence length="156" mass="16798">MSAPIHRLTVEDLLPTVESVVSSETDMIANMANIAALLFEALPDINWSGFYLSKEDQLVLGPFQGRLACTRIPFGKGVCGTVAEQKITLVVPDVHAFPGHIACDAASESEIVIPVLKNGALVGVLDIDSPIKDRFQETDRVLLEKIVSALEKTLTA</sequence>
<dbReference type="InterPro" id="IPR003018">
    <property type="entry name" value="GAF"/>
</dbReference>
<reference evidence="3" key="1">
    <citation type="submission" date="2013-04" db="EMBL/GenBank/DDBJ databases">
        <title>The genome sequencing project of 58 acetic acid bacteria.</title>
        <authorList>
            <person name="Okamoto-Kainuma A."/>
            <person name="Ishikawa M."/>
            <person name="Umino S."/>
            <person name="Koizumi Y."/>
            <person name="Shiwa Y."/>
            <person name="Yoshikawa H."/>
            <person name="Matsutani M."/>
            <person name="Matsushita K."/>
        </authorList>
    </citation>
    <scope>NUCLEOTIDE SEQUENCE</scope>
    <source>
        <strain evidence="3">NRIC 0228</strain>
    </source>
</reference>
<evidence type="ECO:0000313" key="4">
    <source>
        <dbReference type="Proteomes" id="UP001061070"/>
    </source>
</evidence>
<evidence type="ECO:0000259" key="2">
    <source>
        <dbReference type="SMART" id="SM00065"/>
    </source>
</evidence>
<comment type="similarity">
    <text evidence="1">Belongs to the free Met sulfoxide reductase family.</text>
</comment>
<comment type="caution">
    <text evidence="3">The sequence shown here is derived from an EMBL/GenBank/DDBJ whole genome shotgun (WGS) entry which is preliminary data.</text>
</comment>
<dbReference type="PANTHER" id="PTHR21021:SF15">
    <property type="entry name" value="FREE METHIONINE-R-SULFOXIDE REDUCTASE"/>
    <property type="match status" value="1"/>
</dbReference>
<dbReference type="PANTHER" id="PTHR21021">
    <property type="entry name" value="GAF/PUTATIVE CYTOSKELETAL PROTEIN"/>
    <property type="match status" value="1"/>
</dbReference>
<dbReference type="Proteomes" id="UP001061070">
    <property type="component" value="Unassembled WGS sequence"/>
</dbReference>
<dbReference type="SUPFAM" id="SSF55781">
    <property type="entry name" value="GAF domain-like"/>
    <property type="match status" value="1"/>
</dbReference>
<dbReference type="InterPro" id="IPR029016">
    <property type="entry name" value="GAF-like_dom_sf"/>
</dbReference>
<accession>A0ABQ0QBI6</accession>
<protein>
    <recommendedName>
        <fullName evidence="2">GAF domain-containing protein</fullName>
    </recommendedName>
</protein>
<keyword evidence="4" id="KW-1185">Reference proteome</keyword>
<evidence type="ECO:0000256" key="1">
    <source>
        <dbReference type="ARBA" id="ARBA00038454"/>
    </source>
</evidence>
<name>A0ABQ0QBI6_9PROT</name>